<dbReference type="Pfam" id="PF05681">
    <property type="entry name" value="Fumerase"/>
    <property type="match status" value="1"/>
</dbReference>
<evidence type="ECO:0000256" key="5">
    <source>
        <dbReference type="ARBA" id="ARBA00023014"/>
    </source>
</evidence>
<comment type="similarity">
    <text evidence="1">Belongs to the class-I fumarase family.</text>
</comment>
<feature type="domain" description="Fe-S hydro-lyase tartrate dehydratase alpha-type catalytic" evidence="7">
    <location>
        <begin position="10"/>
        <end position="283"/>
    </location>
</feature>
<sequence>MSTTLQASLLDLIRRTSSDLPADIREAMEKGRASELKDSRALMALDTIDCNIETAAAESAPICQDTGMIKFYVHYPIGYDILTFEDAARAAVAEATAIGYLRQNSVDSLTGKNTGNNLGPGTPQFHFQAWRNPTVDVRLMLKGGGCENVGAQYSLPFELKELGKKAGRDSEGVKLAVLDAVWKAQGKGCAPGYIGVCIGSDRAHGLELAKEQLLRVVGDTNPDATLAALESEITRICNGLGIGPMGFGGNTSLLGCKITSQNRLPASFFVSVSYACWAHRRRGVTLDPTTDEITGWLYEETTQALPH</sequence>
<dbReference type="PANTHER" id="PTHR43351">
    <property type="entry name" value="L(+)-TARTRATE DEHYDRATASE SUBUNIT BETA"/>
    <property type="match status" value="1"/>
</dbReference>
<dbReference type="NCBIfam" id="TIGR00722">
    <property type="entry name" value="ttdA_fumA_fumB"/>
    <property type="match status" value="1"/>
</dbReference>
<dbReference type="EC" id="4.2.1.2" evidence="8"/>
<dbReference type="GO" id="GO:0046872">
    <property type="term" value="F:metal ion binding"/>
    <property type="evidence" value="ECO:0007669"/>
    <property type="project" value="UniProtKB-KW"/>
</dbReference>
<dbReference type="InterPro" id="IPR004646">
    <property type="entry name" value="Fe-S_hydro-lyase_TtdA-typ_cat"/>
</dbReference>
<comment type="caution">
    <text evidence="8">The sequence shown here is derived from an EMBL/GenBank/DDBJ whole genome shotgun (WGS) entry which is preliminary data.</text>
</comment>
<dbReference type="AlphaFoldDB" id="A0A7W9SQN9"/>
<evidence type="ECO:0000256" key="1">
    <source>
        <dbReference type="ARBA" id="ARBA00008876"/>
    </source>
</evidence>
<keyword evidence="2" id="KW-0004">4Fe-4S</keyword>
<evidence type="ECO:0000256" key="4">
    <source>
        <dbReference type="ARBA" id="ARBA00023004"/>
    </source>
</evidence>
<dbReference type="Proteomes" id="UP000520814">
    <property type="component" value="Unassembled WGS sequence"/>
</dbReference>
<name>A0A7W9SQN9_ARMRO</name>
<dbReference type="EMBL" id="JACHGW010000002">
    <property type="protein sequence ID" value="MBB6050219.1"/>
    <property type="molecule type" value="Genomic_DNA"/>
</dbReference>
<accession>A0A7W9SQN9</accession>
<protein>
    <submittedName>
        <fullName evidence="8">Fumarate hydratase class I</fullName>
        <ecNumber evidence="8">4.2.1.2</ecNumber>
    </submittedName>
</protein>
<dbReference type="GO" id="GO:0004333">
    <property type="term" value="F:fumarate hydratase activity"/>
    <property type="evidence" value="ECO:0007669"/>
    <property type="project" value="UniProtKB-EC"/>
</dbReference>
<keyword evidence="4" id="KW-0408">Iron</keyword>
<dbReference type="RefSeq" id="WP_184194764.1">
    <property type="nucleotide sequence ID" value="NZ_JACHGW010000002.1"/>
</dbReference>
<organism evidence="8 9">
    <name type="scientific">Armatimonas rosea</name>
    <dbReference type="NCBI Taxonomy" id="685828"/>
    <lineage>
        <taxon>Bacteria</taxon>
        <taxon>Bacillati</taxon>
        <taxon>Armatimonadota</taxon>
        <taxon>Armatimonadia</taxon>
        <taxon>Armatimonadales</taxon>
        <taxon>Armatimonadaceae</taxon>
        <taxon>Armatimonas</taxon>
    </lineage>
</organism>
<dbReference type="GO" id="GO:0051539">
    <property type="term" value="F:4 iron, 4 sulfur cluster binding"/>
    <property type="evidence" value="ECO:0007669"/>
    <property type="project" value="UniProtKB-KW"/>
</dbReference>
<evidence type="ECO:0000256" key="3">
    <source>
        <dbReference type="ARBA" id="ARBA00022723"/>
    </source>
</evidence>
<evidence type="ECO:0000256" key="6">
    <source>
        <dbReference type="ARBA" id="ARBA00023239"/>
    </source>
</evidence>
<evidence type="ECO:0000256" key="2">
    <source>
        <dbReference type="ARBA" id="ARBA00022485"/>
    </source>
</evidence>
<gene>
    <name evidence="8" type="ORF">HNQ39_002010</name>
</gene>
<proteinExistence type="inferred from homology"/>
<keyword evidence="6 8" id="KW-0456">Lyase</keyword>
<keyword evidence="9" id="KW-1185">Reference proteome</keyword>
<evidence type="ECO:0000313" key="9">
    <source>
        <dbReference type="Proteomes" id="UP000520814"/>
    </source>
</evidence>
<reference evidence="8 9" key="1">
    <citation type="submission" date="2020-08" db="EMBL/GenBank/DDBJ databases">
        <title>Genomic Encyclopedia of Type Strains, Phase IV (KMG-IV): sequencing the most valuable type-strain genomes for metagenomic binning, comparative biology and taxonomic classification.</title>
        <authorList>
            <person name="Goeker M."/>
        </authorList>
    </citation>
    <scope>NUCLEOTIDE SEQUENCE [LARGE SCALE GENOMIC DNA]</scope>
    <source>
        <strain evidence="8 9">DSM 23562</strain>
    </source>
</reference>
<keyword evidence="3" id="KW-0479">Metal-binding</keyword>
<evidence type="ECO:0000313" key="8">
    <source>
        <dbReference type="EMBL" id="MBB6050219.1"/>
    </source>
</evidence>
<evidence type="ECO:0000259" key="7">
    <source>
        <dbReference type="Pfam" id="PF05681"/>
    </source>
</evidence>
<dbReference type="PANTHER" id="PTHR43351:SF2">
    <property type="entry name" value="L(+)-TARTRATE DEHYDRATASE SUBUNIT BETA-RELATED"/>
    <property type="match status" value="1"/>
</dbReference>
<keyword evidence="5" id="KW-0411">Iron-sulfur</keyword>